<gene>
    <name evidence="1" type="ORF">NQ317_001033</name>
</gene>
<proteinExistence type="predicted"/>
<reference evidence="1" key="1">
    <citation type="journal article" date="2023" name="Insect Mol. Biol.">
        <title>Genome sequencing provides insights into the evolution of gene families encoding plant cell wall-degrading enzymes in longhorned beetles.</title>
        <authorList>
            <person name="Shin N.R."/>
            <person name="Okamura Y."/>
            <person name="Kirsch R."/>
            <person name="Pauchet Y."/>
        </authorList>
    </citation>
    <scope>NUCLEOTIDE SEQUENCE</scope>
    <source>
        <strain evidence="1">MMC_N1</strain>
    </source>
</reference>
<accession>A0ABQ9IQY7</accession>
<protein>
    <submittedName>
        <fullName evidence="1">Uncharacterized protein</fullName>
    </submittedName>
</protein>
<name>A0ABQ9IQY7_9CUCU</name>
<evidence type="ECO:0000313" key="2">
    <source>
        <dbReference type="Proteomes" id="UP001162164"/>
    </source>
</evidence>
<evidence type="ECO:0000313" key="1">
    <source>
        <dbReference type="EMBL" id="KAJ8955209.1"/>
    </source>
</evidence>
<comment type="caution">
    <text evidence="1">The sequence shown here is derived from an EMBL/GenBank/DDBJ whole genome shotgun (WGS) entry which is preliminary data.</text>
</comment>
<keyword evidence="2" id="KW-1185">Reference proteome</keyword>
<dbReference type="Proteomes" id="UP001162164">
    <property type="component" value="Unassembled WGS sequence"/>
</dbReference>
<sequence>MPVSSIPYGPGNEQVWFVCSARGQPNMEITAVLAHMYSNYQYFHDICLQVVIIAKFILLSPGYQRTRGKMPIVHRLPLKRKEGPLQKVFAFLRYVSKVGDVHIPHVTIPKTFYSEIAKYHDLTATGFQTTYRKLSSKRYIIIYTLIQASEESHGSCTRKGWLLLLFTMAPWERLKFILVTHLLYSPEKNQKTRDITNSRASEISVKKNLKTQLGFELTLPTSPRRVVTDYCLALKSPMTKKYSNYKLEKIIANINTTLNYWWNMKLRSSKENLMTVVTTTYFFLQICGETGRSYTFEQLRVNSRNLSKALRKNSKTGKKRYHSTFIAKSTRISHMRHGGTRGRD</sequence>
<dbReference type="EMBL" id="JAPWTJ010003542">
    <property type="protein sequence ID" value="KAJ8955209.1"/>
    <property type="molecule type" value="Genomic_DNA"/>
</dbReference>
<organism evidence="1 2">
    <name type="scientific">Molorchus minor</name>
    <dbReference type="NCBI Taxonomy" id="1323400"/>
    <lineage>
        <taxon>Eukaryota</taxon>
        <taxon>Metazoa</taxon>
        <taxon>Ecdysozoa</taxon>
        <taxon>Arthropoda</taxon>
        <taxon>Hexapoda</taxon>
        <taxon>Insecta</taxon>
        <taxon>Pterygota</taxon>
        <taxon>Neoptera</taxon>
        <taxon>Endopterygota</taxon>
        <taxon>Coleoptera</taxon>
        <taxon>Polyphaga</taxon>
        <taxon>Cucujiformia</taxon>
        <taxon>Chrysomeloidea</taxon>
        <taxon>Cerambycidae</taxon>
        <taxon>Lamiinae</taxon>
        <taxon>Monochamini</taxon>
        <taxon>Molorchus</taxon>
    </lineage>
</organism>